<dbReference type="InterPro" id="IPR007499">
    <property type="entry name" value="ERF_bacteria_virus"/>
</dbReference>
<proteinExistence type="predicted"/>
<accession>A0A6J5Q0W2</accession>
<name>A0A6J5Q0W2_9CAUD</name>
<dbReference type="EMBL" id="LR798401">
    <property type="protein sequence ID" value="CAB5229187.1"/>
    <property type="molecule type" value="Genomic_DNA"/>
</dbReference>
<gene>
    <name evidence="1" type="ORF">UFOVP1015_23</name>
    <name evidence="2" type="ORF">UFOVP1551_4</name>
</gene>
<evidence type="ECO:0000313" key="1">
    <source>
        <dbReference type="EMBL" id="CAB4177970.1"/>
    </source>
</evidence>
<evidence type="ECO:0000313" key="2">
    <source>
        <dbReference type="EMBL" id="CAB5229187.1"/>
    </source>
</evidence>
<sequence>MEKSQSIKEISKALGLFQIKMQPLKTDGLNPFFSKPGREAKYVTLSNVLENIDGPLRECGLVFTQFPDGDCLTTILIHIESGEYFQACYALHPVKQEPQAIGSAITYARRYALSAILALSIDVDDDGNAATGNKEMKRVEPINHNHNVSVDDSKKEWLNKFEKDGSTLTEKWQKAKVNLEAGKVTLEQIKKKYIVSKINHYELLTFVKK</sequence>
<organism evidence="1">
    <name type="scientific">uncultured Caudovirales phage</name>
    <dbReference type="NCBI Taxonomy" id="2100421"/>
    <lineage>
        <taxon>Viruses</taxon>
        <taxon>Duplodnaviria</taxon>
        <taxon>Heunggongvirae</taxon>
        <taxon>Uroviricota</taxon>
        <taxon>Caudoviricetes</taxon>
        <taxon>Peduoviridae</taxon>
        <taxon>Maltschvirus</taxon>
        <taxon>Maltschvirus maltsch</taxon>
    </lineage>
</organism>
<dbReference type="Pfam" id="PF04404">
    <property type="entry name" value="ERF"/>
    <property type="match status" value="1"/>
</dbReference>
<protein>
    <submittedName>
        <fullName evidence="1">Essential recombination function protein</fullName>
    </submittedName>
</protein>
<dbReference type="EMBL" id="LR796962">
    <property type="protein sequence ID" value="CAB4177970.1"/>
    <property type="molecule type" value="Genomic_DNA"/>
</dbReference>
<reference evidence="1" key="1">
    <citation type="submission" date="2020-05" db="EMBL/GenBank/DDBJ databases">
        <authorList>
            <person name="Chiriac C."/>
            <person name="Salcher M."/>
            <person name="Ghai R."/>
            <person name="Kavagutti S V."/>
        </authorList>
    </citation>
    <scope>NUCLEOTIDE SEQUENCE</scope>
</reference>